<name>A0AAV5UZZ0_9BILA</name>
<dbReference type="Proteomes" id="UP001432322">
    <property type="component" value="Unassembled WGS sequence"/>
</dbReference>
<dbReference type="InterPro" id="IPR016024">
    <property type="entry name" value="ARM-type_fold"/>
</dbReference>
<feature type="compositionally biased region" description="Low complexity" evidence="1">
    <location>
        <begin position="635"/>
        <end position="644"/>
    </location>
</feature>
<reference evidence="2" key="1">
    <citation type="submission" date="2023-10" db="EMBL/GenBank/DDBJ databases">
        <title>Genome assembly of Pristionchus species.</title>
        <authorList>
            <person name="Yoshida K."/>
            <person name="Sommer R.J."/>
        </authorList>
    </citation>
    <scope>NUCLEOTIDE SEQUENCE</scope>
    <source>
        <strain evidence="2">RS5133</strain>
    </source>
</reference>
<dbReference type="GO" id="GO:0005634">
    <property type="term" value="C:nucleus"/>
    <property type="evidence" value="ECO:0007669"/>
    <property type="project" value="InterPro"/>
</dbReference>
<dbReference type="GO" id="GO:0000070">
    <property type="term" value="P:mitotic sister chromatid segregation"/>
    <property type="evidence" value="ECO:0007669"/>
    <property type="project" value="TreeGrafter"/>
</dbReference>
<evidence type="ECO:0000313" key="3">
    <source>
        <dbReference type="Proteomes" id="UP001432322"/>
    </source>
</evidence>
<dbReference type="InterPro" id="IPR024741">
    <property type="entry name" value="Condensin2_G2"/>
</dbReference>
<dbReference type="EMBL" id="BTSY01000001">
    <property type="protein sequence ID" value="GMT11728.1"/>
    <property type="molecule type" value="Genomic_DNA"/>
</dbReference>
<feature type="region of interest" description="Disordered" evidence="1">
    <location>
        <begin position="635"/>
        <end position="654"/>
    </location>
</feature>
<dbReference type="PANTHER" id="PTHR16199">
    <property type="entry name" value="CONDENSIN-2 COMPLEX SUBUNIT G2"/>
    <property type="match status" value="1"/>
</dbReference>
<feature type="non-terminal residue" evidence="2">
    <location>
        <position position="1129"/>
    </location>
</feature>
<evidence type="ECO:0000313" key="2">
    <source>
        <dbReference type="EMBL" id="GMT11728.1"/>
    </source>
</evidence>
<evidence type="ECO:0000256" key="1">
    <source>
        <dbReference type="SAM" id="MobiDB-lite"/>
    </source>
</evidence>
<feature type="compositionally biased region" description="Basic and acidic residues" evidence="1">
    <location>
        <begin position="1080"/>
        <end position="1100"/>
    </location>
</feature>
<proteinExistence type="predicted"/>
<dbReference type="InterPro" id="IPR011989">
    <property type="entry name" value="ARM-like"/>
</dbReference>
<keyword evidence="3" id="KW-1185">Reference proteome</keyword>
<dbReference type="Gene3D" id="1.25.10.10">
    <property type="entry name" value="Leucine-rich Repeat Variant"/>
    <property type="match status" value="1"/>
</dbReference>
<feature type="region of interest" description="Disordered" evidence="1">
    <location>
        <begin position="861"/>
        <end position="882"/>
    </location>
</feature>
<feature type="region of interest" description="Disordered" evidence="1">
    <location>
        <begin position="1"/>
        <end position="23"/>
    </location>
</feature>
<feature type="region of interest" description="Disordered" evidence="1">
    <location>
        <begin position="746"/>
        <end position="788"/>
    </location>
</feature>
<protein>
    <submittedName>
        <fullName evidence="2">Uncharacterized protein</fullName>
    </submittedName>
</protein>
<dbReference type="SUPFAM" id="SSF48371">
    <property type="entry name" value="ARM repeat"/>
    <property type="match status" value="1"/>
</dbReference>
<gene>
    <name evidence="2" type="ORF">PFISCL1PPCAC_3025</name>
</gene>
<sequence length="1129" mass="127036">GDEEEEEREKEKEGMKRGGSKGKVMIKEEKEKNLSIAEMIERACSPEKGQKAMVKRLLADRDVLFRNAKVNELRRILWTTSIMTTPEGQKLGTLVFMYLGMMPAMHLIKKRVVQDDFRASDCKNYGNMLLSVYRTAEARDRKDGNWDGSIGPRTQDVCDAFTYIAEAAILVISHIGEKFNGILMASIEMADRSKYDGLIYRAFEPVLWQYLRANNDQVRYNASLLLLRFFPVVERGNMDNVVTLDDQYAYMQAMLTDDCVEIRKEAAKRVIRIVANFYSLIPYRFTREMLVTIVDKLSYDSVPIVRQAVLEGLPQLFPVSAALNVTEQCLLDTVPHLFEDKNEKVRLAAARALNALKPHRFIKYHTIIPMDDVMARLECETSDVVRRELVKMVIFSFFPSNANADELVLRTAKLVTFGRNAALAVHRLIVQLELYTLDDAVAHIKNLAVVVYKNWRKGVPESDELASLEGDTGDVSLFNTSALSNTSIADASALAIPTLDGEREAIFQRDKNIMECAVVLWASIAKDLKKPGNEKLKVICDKLMAKIFKKLFASFRQTSLLGTVMCVGSLLPSSLLEEYSIQVLALLKEKTVEEEILEPYLEAGASWRIADLIKIVKKGLAELPAMLPELFHSKSASSTSTASPSRKKARPNNRLSPVERIRQALHYLRYSLKSESITAKMMNECKLQLEECFEALSQVHGVIDSYLDSMDDDGEELKLLTPQDVLSLYDSAAVLAILMMELPTTSSASTERVTRSGRKSLSPAPEDGTEEKEKEDGEEEEEDPYATSSSPYSLFFFASIHWMEQSLLPRIARLPSIDRDKEQLQLKLAKTSLDHMETILTSCARPPLPPTAAAMMEMMKKGMGGGGGESSADEGEENDEGRMRRLSMVSTTSTVVSSAGTAPDPPQKSYLERVHAVLKACLHHGTPLPLLKSILKLDEHLMNVESEEGEEARGLGASTVWSAFSMIGRAVENPYNGEELRQQTYGDAIMTFAKAAIAKCPAGPSKFPYGPLVANLRSRMQRCMQREYLERGLEDPTEHTYELNPFIEFALNRFIFRSDKWYNTFRAHAAHLPLDCTPQKMERGDDREEGGETVRERKERENTSGYERFIIGCQLLRLSAPARRREVVK</sequence>
<dbReference type="GO" id="GO:0000796">
    <property type="term" value="C:condensin complex"/>
    <property type="evidence" value="ECO:0007669"/>
    <property type="project" value="TreeGrafter"/>
</dbReference>
<accession>A0AAV5UZZ0</accession>
<dbReference type="PANTHER" id="PTHR16199:SF4">
    <property type="entry name" value="CONDENSIN-2 COMPLEX SUBUNIT G2"/>
    <property type="match status" value="1"/>
</dbReference>
<dbReference type="AlphaFoldDB" id="A0AAV5UZZ0"/>
<organism evidence="2 3">
    <name type="scientific">Pristionchus fissidentatus</name>
    <dbReference type="NCBI Taxonomy" id="1538716"/>
    <lineage>
        <taxon>Eukaryota</taxon>
        <taxon>Metazoa</taxon>
        <taxon>Ecdysozoa</taxon>
        <taxon>Nematoda</taxon>
        <taxon>Chromadorea</taxon>
        <taxon>Rhabditida</taxon>
        <taxon>Rhabditina</taxon>
        <taxon>Diplogasteromorpha</taxon>
        <taxon>Diplogasteroidea</taxon>
        <taxon>Neodiplogasteridae</taxon>
        <taxon>Pristionchus</taxon>
    </lineage>
</organism>
<dbReference type="Pfam" id="PF12422">
    <property type="entry name" value="Condensin2nSMC"/>
    <property type="match status" value="1"/>
</dbReference>
<feature type="non-terminal residue" evidence="2">
    <location>
        <position position="1"/>
    </location>
</feature>
<comment type="caution">
    <text evidence="2">The sequence shown here is derived from an EMBL/GenBank/DDBJ whole genome shotgun (WGS) entry which is preliminary data.</text>
</comment>
<feature type="region of interest" description="Disordered" evidence="1">
    <location>
        <begin position="1078"/>
        <end position="1100"/>
    </location>
</feature>